<dbReference type="HOGENOM" id="CLU_024273_0_0_1"/>
<dbReference type="Gene3D" id="1.10.510.10">
    <property type="entry name" value="Transferase(Phosphotransferase) domain 1"/>
    <property type="match status" value="1"/>
</dbReference>
<dbReference type="AlphaFoldDB" id="B0W0F1"/>
<dbReference type="GO" id="GO:0004672">
    <property type="term" value="F:protein kinase activity"/>
    <property type="evidence" value="ECO:0007669"/>
    <property type="project" value="InterPro"/>
</dbReference>
<dbReference type="InterPro" id="IPR011009">
    <property type="entry name" value="Kinase-like_dom_sf"/>
</dbReference>
<name>B0W0F1_CULQU</name>
<protein>
    <recommendedName>
        <fullName evidence="2">Protein kinase domain-containing protein</fullName>
    </recommendedName>
</protein>
<dbReference type="SUPFAM" id="SSF56112">
    <property type="entry name" value="Protein kinase-like (PK-like)"/>
    <property type="match status" value="1"/>
</dbReference>
<dbReference type="SMART" id="SM00220">
    <property type="entry name" value="S_TKc"/>
    <property type="match status" value="1"/>
</dbReference>
<dbReference type="KEGG" id="cqu:CpipJ_CPIJ000515"/>
<evidence type="ECO:0000259" key="2">
    <source>
        <dbReference type="PROSITE" id="PS50011"/>
    </source>
</evidence>
<dbReference type="PhylomeDB" id="B0W0F1"/>
<dbReference type="InterPro" id="IPR050588">
    <property type="entry name" value="WNK_Ser-Thr_kinase"/>
</dbReference>
<dbReference type="InParanoid" id="B0W0F1"/>
<sequence length="485" mass="53330">MIPRILGALMNVEQRDVPGIDCAHLAMDTEEGVEVVWNEVIFITEYMSSGSLKQFLKRTKKNVKKLPLQAWKRWSAASTTAIDIYSFGICALEMAALEIQGNGDSGTLVTEEQIKRTVESLEDAQQKDFIIKCLSHDPAKRPTARELLFHPLLFEVHPLKLLAAHCLVNTSSNYDEMLQKLNKPDMVYAEVRQTEFHLGDVTGTEKLEKFVEDVKYGIYPLTAFSAQKPPASRPRAISPETAESMTILLRMEDKMNRQLTCPISPDDSAVALSHELVHLGFIHETDREKLATMIEETLRNKQQQLLGAAAKMQSAAAQAGERLVATDGGGSSGSGGSSDTVAANHLHHHVPVNSASLERGWKVADAAADSLVTMPVIMETSGVSVNSLDASLLASLDDAEEAREHQDEELEALERAAAVDDDECPEPTRAFNNVEHDCDDGEYRRNSSTSSALPGRRSARPSRTSIDPEGELCRSETIESYEATE</sequence>
<dbReference type="FunCoup" id="B0W0F1">
    <property type="interactions" value="1900"/>
</dbReference>
<dbReference type="EMBL" id="DS231817">
    <property type="protein sequence ID" value="EDS39690.1"/>
    <property type="molecule type" value="Genomic_DNA"/>
</dbReference>
<accession>B0W0F1</accession>
<dbReference type="VEuPathDB" id="VectorBase:CPIJ000515"/>
<gene>
    <name evidence="3" type="ORF">CpipJ_CPIJ000515</name>
</gene>
<dbReference type="STRING" id="7176.B0W0F1"/>
<proteinExistence type="predicted"/>
<organism>
    <name type="scientific">Culex quinquefasciatus</name>
    <name type="common">Southern house mosquito</name>
    <name type="synonym">Culex pungens</name>
    <dbReference type="NCBI Taxonomy" id="7176"/>
    <lineage>
        <taxon>Eukaryota</taxon>
        <taxon>Metazoa</taxon>
        <taxon>Ecdysozoa</taxon>
        <taxon>Arthropoda</taxon>
        <taxon>Hexapoda</taxon>
        <taxon>Insecta</taxon>
        <taxon>Pterygota</taxon>
        <taxon>Neoptera</taxon>
        <taxon>Endopterygota</taxon>
        <taxon>Diptera</taxon>
        <taxon>Nematocera</taxon>
        <taxon>Culicoidea</taxon>
        <taxon>Culicidae</taxon>
        <taxon>Culicinae</taxon>
        <taxon>Culicini</taxon>
        <taxon>Culex</taxon>
        <taxon>Culex</taxon>
    </lineage>
</organism>
<dbReference type="VEuPathDB" id="VectorBase:CQUJHB007107"/>
<evidence type="ECO:0000313" key="3">
    <source>
        <dbReference type="EMBL" id="EDS39690.1"/>
    </source>
</evidence>
<reference evidence="3" key="1">
    <citation type="submission" date="2007-03" db="EMBL/GenBank/DDBJ databases">
        <title>Annotation of Culex pipiens quinquefasciatus.</title>
        <authorList>
            <consortium name="The Broad Institute Genome Sequencing Platform"/>
            <person name="Atkinson P.W."/>
            <person name="Hemingway J."/>
            <person name="Christensen B.M."/>
            <person name="Higgs S."/>
            <person name="Kodira C."/>
            <person name="Hannick L."/>
            <person name="Megy K."/>
            <person name="O'Leary S."/>
            <person name="Pearson M."/>
            <person name="Haas B.J."/>
            <person name="Mauceli E."/>
            <person name="Wortman J.R."/>
            <person name="Lee N.H."/>
            <person name="Guigo R."/>
            <person name="Stanke M."/>
            <person name="Alvarado L."/>
            <person name="Amedeo P."/>
            <person name="Antoine C.H."/>
            <person name="Arensburger P."/>
            <person name="Bidwell S.L."/>
            <person name="Crawford M."/>
            <person name="Camaro F."/>
            <person name="Devon K."/>
            <person name="Engels R."/>
            <person name="Hammond M."/>
            <person name="Howarth C."/>
            <person name="Koehrsen M."/>
            <person name="Lawson D."/>
            <person name="Montgomery P."/>
            <person name="Nene V."/>
            <person name="Nusbaum C."/>
            <person name="Puiu D."/>
            <person name="Romero-Severson J."/>
            <person name="Severson D.W."/>
            <person name="Shumway M."/>
            <person name="Sisk P."/>
            <person name="Stolte C."/>
            <person name="Zeng Q."/>
            <person name="Eisenstadt E."/>
            <person name="Fraser-Liggett C."/>
            <person name="Strausberg R."/>
            <person name="Galagan J."/>
            <person name="Birren B."/>
            <person name="Collins F.H."/>
        </authorList>
    </citation>
    <scope>NUCLEOTIDE SEQUENCE [LARGE SCALE GENOMIC DNA]</scope>
    <source>
        <strain evidence="3">JHB</strain>
    </source>
</reference>
<dbReference type="eggNOG" id="KOG1266">
    <property type="taxonomic scope" value="Eukaryota"/>
</dbReference>
<dbReference type="PROSITE" id="PS50011">
    <property type="entry name" value="PROTEIN_KINASE_DOM"/>
    <property type="match status" value="1"/>
</dbReference>
<feature type="domain" description="Protein kinase" evidence="2">
    <location>
        <begin position="1"/>
        <end position="153"/>
    </location>
</feature>
<evidence type="ECO:0000256" key="1">
    <source>
        <dbReference type="SAM" id="MobiDB-lite"/>
    </source>
</evidence>
<dbReference type="OrthoDB" id="1034557at2759"/>
<feature type="region of interest" description="Disordered" evidence="1">
    <location>
        <begin position="423"/>
        <end position="485"/>
    </location>
</feature>
<dbReference type="PANTHER" id="PTHR13902">
    <property type="entry name" value="SERINE/THREONINE-PROTEIN KINASE WNK WITH NO LYSINE -RELATED"/>
    <property type="match status" value="1"/>
</dbReference>
<dbReference type="InterPro" id="IPR000719">
    <property type="entry name" value="Prot_kinase_dom"/>
</dbReference>
<dbReference type="GO" id="GO:0005524">
    <property type="term" value="F:ATP binding"/>
    <property type="evidence" value="ECO:0007669"/>
    <property type="project" value="InterPro"/>
</dbReference>